<dbReference type="AlphaFoldDB" id="A0A1I7SKX2"/>
<dbReference type="WBParaSite" id="BXY_1370400.1">
    <property type="protein sequence ID" value="BXY_1370400.1"/>
    <property type="gene ID" value="BXY_1370400"/>
</dbReference>
<keyword evidence="4" id="KW-1185">Reference proteome</keyword>
<dbReference type="Proteomes" id="UP000659654">
    <property type="component" value="Unassembled WGS sequence"/>
</dbReference>
<protein>
    <submittedName>
        <fullName evidence="1">(pine wood nematode) hypothetical protein</fullName>
    </submittedName>
</protein>
<gene>
    <name evidence="1" type="ORF">BXYJ_LOCUS13923</name>
</gene>
<reference evidence="5" key="1">
    <citation type="submission" date="2016-11" db="UniProtKB">
        <authorList>
            <consortium name="WormBaseParasite"/>
        </authorList>
    </citation>
    <scope>IDENTIFICATION</scope>
</reference>
<evidence type="ECO:0000313" key="5">
    <source>
        <dbReference type="WBParaSite" id="BXY_1370400.1"/>
    </source>
</evidence>
<proteinExistence type="predicted"/>
<evidence type="ECO:0000313" key="4">
    <source>
        <dbReference type="Proteomes" id="UP000659654"/>
    </source>
</evidence>
<accession>A0A1I7SKX2</accession>
<sequence>MNSVINPIFFSAISPFLMSKPTLFPESRRILVEHQLWSEFDSTSNAPSIKYRCFEEPLNEIYAKQFDSKNVAKLALVNKKFQRLINVYLCKSNFQVIVTGDNEKSSSLILENKLHRIYCQFPELKRLRAAGLLKWKPQALQVFHMSSFPEWTIYTAEFTELEQLCIAPVHPTNPELKSVLNNATQLITNSAKSLKKLRCNQAILKHSKFPPVSLQYCGSPVFRINGKIYGLRPPKSESLNDSATQFSLLERTREVDEVRPVEALLAQNIRRFDLEAHSYITFNQLRRDFKLNSNIKELKFGWESDSLEKTAAVLSTFEKHGEDVEKIVFSDKQIAPSHLRDFDYTQLLKYARKFKDYSELTFNSKFDINFTVEFWLIQSKKDFLRFQHEDGLYSKQIEILYSKSGLKIQWINNDFALNLNEFEDNDLSRKIQVFANTLKNSVDKKNIPNGPHRISYY</sequence>
<evidence type="ECO:0000313" key="1">
    <source>
        <dbReference type="EMBL" id="CAD5233832.1"/>
    </source>
</evidence>
<dbReference type="EMBL" id="CAJFCV020000006">
    <property type="protein sequence ID" value="CAG9129277.1"/>
    <property type="molecule type" value="Genomic_DNA"/>
</dbReference>
<dbReference type="Proteomes" id="UP000582659">
    <property type="component" value="Unassembled WGS sequence"/>
</dbReference>
<reference evidence="2" key="2">
    <citation type="submission" date="2020-08" db="EMBL/GenBank/DDBJ databases">
        <authorList>
            <person name="Kikuchi T."/>
        </authorList>
    </citation>
    <scope>NUCLEOTIDE SEQUENCE</scope>
    <source>
        <strain evidence="1">Ka4C1</strain>
    </source>
</reference>
<dbReference type="EMBL" id="CAJFDI010000006">
    <property type="protein sequence ID" value="CAD5233832.1"/>
    <property type="molecule type" value="Genomic_DNA"/>
</dbReference>
<organism evidence="3 5">
    <name type="scientific">Bursaphelenchus xylophilus</name>
    <name type="common">Pinewood nematode worm</name>
    <name type="synonym">Aphelenchoides xylophilus</name>
    <dbReference type="NCBI Taxonomy" id="6326"/>
    <lineage>
        <taxon>Eukaryota</taxon>
        <taxon>Metazoa</taxon>
        <taxon>Ecdysozoa</taxon>
        <taxon>Nematoda</taxon>
        <taxon>Chromadorea</taxon>
        <taxon>Rhabditida</taxon>
        <taxon>Tylenchina</taxon>
        <taxon>Tylenchomorpha</taxon>
        <taxon>Aphelenchoidea</taxon>
        <taxon>Aphelenchoididae</taxon>
        <taxon>Bursaphelenchus</taxon>
    </lineage>
</organism>
<evidence type="ECO:0000313" key="3">
    <source>
        <dbReference type="Proteomes" id="UP000095284"/>
    </source>
</evidence>
<dbReference type="OrthoDB" id="10326017at2759"/>
<evidence type="ECO:0000313" key="2">
    <source>
        <dbReference type="EMBL" id="CAG9129277.1"/>
    </source>
</evidence>
<name>A0A1I7SKX2_BURXY</name>
<dbReference type="Proteomes" id="UP000095284">
    <property type="component" value="Unplaced"/>
</dbReference>